<reference evidence="11" key="1">
    <citation type="journal article" date="2020" name="mSystems">
        <title>Genome- and Community-Level Interaction Insights into Carbon Utilization and Element Cycling Functions of Hydrothermarchaeota in Hydrothermal Sediment.</title>
        <authorList>
            <person name="Zhou Z."/>
            <person name="Liu Y."/>
            <person name="Xu W."/>
            <person name="Pan J."/>
            <person name="Luo Z.H."/>
            <person name="Li M."/>
        </authorList>
    </citation>
    <scope>NUCLEOTIDE SEQUENCE [LARGE SCALE GENOMIC DNA]</scope>
    <source>
        <strain evidence="11">HyVt-577</strain>
    </source>
</reference>
<dbReference type="Gene3D" id="3.40.50.720">
    <property type="entry name" value="NAD(P)-binding Rossmann-like Domain"/>
    <property type="match status" value="1"/>
</dbReference>
<keyword evidence="3" id="KW-0813">Transport</keyword>
<dbReference type="Proteomes" id="UP000885779">
    <property type="component" value="Unassembled WGS sequence"/>
</dbReference>
<dbReference type="InterPro" id="IPR003148">
    <property type="entry name" value="RCK_N"/>
</dbReference>
<feature type="domain" description="RCK N-terminal" evidence="9">
    <location>
        <begin position="413"/>
        <end position="530"/>
    </location>
</feature>
<evidence type="ECO:0000256" key="8">
    <source>
        <dbReference type="SAM" id="Phobius"/>
    </source>
</evidence>
<dbReference type="PANTHER" id="PTHR42751:SF3">
    <property type="entry name" value="SODIUM_GLUTAMATE SYMPORTER"/>
    <property type="match status" value="1"/>
</dbReference>
<evidence type="ECO:0000259" key="10">
    <source>
        <dbReference type="PROSITE" id="PS51202"/>
    </source>
</evidence>
<feature type="transmembrane region" description="Helical" evidence="8">
    <location>
        <begin position="270"/>
        <end position="289"/>
    </location>
</feature>
<dbReference type="GO" id="GO:0008324">
    <property type="term" value="F:monoatomic cation transmembrane transporter activity"/>
    <property type="evidence" value="ECO:0007669"/>
    <property type="project" value="InterPro"/>
</dbReference>
<feature type="transmembrane region" description="Helical" evidence="8">
    <location>
        <begin position="180"/>
        <end position="202"/>
    </location>
</feature>
<feature type="transmembrane region" description="Helical" evidence="8">
    <location>
        <begin position="325"/>
        <end position="346"/>
    </location>
</feature>
<evidence type="ECO:0000259" key="9">
    <source>
        <dbReference type="PROSITE" id="PS51201"/>
    </source>
</evidence>
<feature type="transmembrane region" description="Helical" evidence="8">
    <location>
        <begin position="296"/>
        <end position="319"/>
    </location>
</feature>
<dbReference type="InterPro" id="IPR006153">
    <property type="entry name" value="Cation/H_exchanger_TM"/>
</dbReference>
<gene>
    <name evidence="11" type="ORF">ENK44_03310</name>
</gene>
<accession>A0A7V4WUD0</accession>
<feature type="domain" description="RCK C-terminal" evidence="10">
    <location>
        <begin position="577"/>
        <end position="662"/>
    </location>
</feature>
<feature type="transmembrane region" description="Helical" evidence="8">
    <location>
        <begin position="112"/>
        <end position="134"/>
    </location>
</feature>
<feature type="transmembrane region" description="Helical" evidence="8">
    <location>
        <begin position="217"/>
        <end position="250"/>
    </location>
</feature>
<dbReference type="PROSITE" id="PS51201">
    <property type="entry name" value="RCK_N"/>
    <property type="match status" value="1"/>
</dbReference>
<dbReference type="EMBL" id="DRQG01000027">
    <property type="protein sequence ID" value="HGY54708.1"/>
    <property type="molecule type" value="Genomic_DNA"/>
</dbReference>
<dbReference type="InterPro" id="IPR036721">
    <property type="entry name" value="RCK_C_sf"/>
</dbReference>
<keyword evidence="7 8" id="KW-0472">Membrane</keyword>
<keyword evidence="4" id="KW-0633">Potassium transport</keyword>
<proteinExistence type="inferred from homology"/>
<evidence type="ECO:0000256" key="1">
    <source>
        <dbReference type="ARBA" id="ARBA00004141"/>
    </source>
</evidence>
<dbReference type="PROSITE" id="PS51202">
    <property type="entry name" value="RCK_C"/>
    <property type="match status" value="1"/>
</dbReference>
<comment type="similarity">
    <text evidence="2">Belongs to the monovalent cation:proton antiporter 2 (CPA2) transporter (TC 2.A.37) family.</text>
</comment>
<dbReference type="Gene3D" id="3.30.70.1450">
    <property type="entry name" value="Regulator of K+ conductance, C-terminal domain"/>
    <property type="match status" value="1"/>
</dbReference>
<feature type="transmembrane region" description="Helical" evidence="8">
    <location>
        <begin position="30"/>
        <end position="49"/>
    </location>
</feature>
<evidence type="ECO:0000256" key="5">
    <source>
        <dbReference type="ARBA" id="ARBA00022692"/>
    </source>
</evidence>
<evidence type="ECO:0000256" key="7">
    <source>
        <dbReference type="ARBA" id="ARBA00023136"/>
    </source>
</evidence>
<dbReference type="SUPFAM" id="SSF51735">
    <property type="entry name" value="NAD(P)-binding Rossmann-fold domains"/>
    <property type="match status" value="1"/>
</dbReference>
<dbReference type="InterPro" id="IPR006037">
    <property type="entry name" value="RCK_C"/>
</dbReference>
<evidence type="ECO:0000256" key="3">
    <source>
        <dbReference type="ARBA" id="ARBA00022448"/>
    </source>
</evidence>
<organism evidence="11">
    <name type="scientific">Caldithrix abyssi</name>
    <dbReference type="NCBI Taxonomy" id="187145"/>
    <lineage>
        <taxon>Bacteria</taxon>
        <taxon>Pseudomonadati</taxon>
        <taxon>Calditrichota</taxon>
        <taxon>Calditrichia</taxon>
        <taxon>Calditrichales</taxon>
        <taxon>Calditrichaceae</taxon>
        <taxon>Caldithrix</taxon>
    </lineage>
</organism>
<feature type="transmembrane region" description="Helical" evidence="8">
    <location>
        <begin position="146"/>
        <end position="168"/>
    </location>
</feature>
<dbReference type="Pfam" id="PF02254">
    <property type="entry name" value="TrkA_N"/>
    <property type="match status" value="1"/>
</dbReference>
<keyword evidence="6 8" id="KW-1133">Transmembrane helix</keyword>
<evidence type="ECO:0000313" key="11">
    <source>
        <dbReference type="EMBL" id="HGY54708.1"/>
    </source>
</evidence>
<dbReference type="GO" id="GO:0015297">
    <property type="term" value="F:antiporter activity"/>
    <property type="evidence" value="ECO:0007669"/>
    <property type="project" value="InterPro"/>
</dbReference>
<keyword evidence="4" id="KW-0630">Potassium</keyword>
<dbReference type="Gene3D" id="1.20.1530.20">
    <property type="match status" value="1"/>
</dbReference>
<comment type="subcellular location">
    <subcellularLocation>
        <location evidence="1">Membrane</location>
        <topology evidence="1">Multi-pass membrane protein</topology>
    </subcellularLocation>
</comment>
<dbReference type="GO" id="GO:1902600">
    <property type="term" value="P:proton transmembrane transport"/>
    <property type="evidence" value="ECO:0007669"/>
    <property type="project" value="InterPro"/>
</dbReference>
<dbReference type="SUPFAM" id="SSF116726">
    <property type="entry name" value="TrkA C-terminal domain-like"/>
    <property type="match status" value="1"/>
</dbReference>
<dbReference type="Pfam" id="PF00999">
    <property type="entry name" value="Na_H_Exchanger"/>
    <property type="match status" value="1"/>
</dbReference>
<comment type="caution">
    <text evidence="11">The sequence shown here is derived from an EMBL/GenBank/DDBJ whole genome shotgun (WGS) entry which is preliminary data.</text>
</comment>
<evidence type="ECO:0000256" key="4">
    <source>
        <dbReference type="ARBA" id="ARBA00022538"/>
    </source>
</evidence>
<dbReference type="GO" id="GO:0016020">
    <property type="term" value="C:membrane"/>
    <property type="evidence" value="ECO:0007669"/>
    <property type="project" value="UniProtKB-SubCell"/>
</dbReference>
<dbReference type="AlphaFoldDB" id="A0A7V4WUD0"/>
<feature type="transmembrane region" description="Helical" evidence="8">
    <location>
        <begin position="6"/>
        <end position="23"/>
    </location>
</feature>
<feature type="transmembrane region" description="Helical" evidence="8">
    <location>
        <begin position="55"/>
        <end position="74"/>
    </location>
</feature>
<dbReference type="GO" id="GO:0006813">
    <property type="term" value="P:potassium ion transport"/>
    <property type="evidence" value="ECO:0007669"/>
    <property type="project" value="UniProtKB-KW"/>
</dbReference>
<keyword evidence="5 8" id="KW-0812">Transmembrane</keyword>
<keyword evidence="4" id="KW-0406">Ion transport</keyword>
<dbReference type="PANTHER" id="PTHR42751">
    <property type="entry name" value="SODIUM/HYDROGEN EXCHANGER FAMILY/TRKA DOMAIN PROTEIN"/>
    <property type="match status" value="1"/>
</dbReference>
<sequence length="662" mass="73090">MGTYLLQDIVVIFVISIGVLFLFHKMHLPAILGFFLTGFLTGPYGLGLIKAVHEVEILAETGVVLLLFAIGIEFSFKRLLQIKKTVLLGGSLQVLLTLSAVFLILIQKGFVFGEAIFMGFLVSLSSTAIVLNIIQARAEIESPHGRTSLAILIFQDVIIIPMMLLTPFLTKSGNASMESLLFLLLKGVAIVLLVIISAKWIVPKALYHITRTRSRELFLLSVLVICMIIVWLTASAGLSLALGAFLAGLIISESEYSHQALGTILPFRDVFMSFFFVSVGMLLDIGFFLRQPFLILLIAACVLLLKTFISGMVTLFIGFPLRTGIIVGLTLCQVGEFSFILSKAGIEHGLLSGDIYQIFLSVSVLTMAVTPFIIAQAPRIAAQLDRLPLPKRLKSGRTSHSAADSEGAFASLKDHLVIIGFGTNGRNLARTAREATIPYVIIEYNSETVLKERKKGEPIFYGDASNEAVLRHARINEARIVVIAISDPTATKRITQIARQMNSALYIIVRTRFLQDMETFYRLGADEVIPEEFETSLEIFTRVLTKYLVPKEEIEHFLNVIRAENYRMLRQVPLRHTSVSDLGPYLLDVEINSLRVNKGSSLTGKTLGNTDFRKRFSLTVIAIRRNGATLTNPSPDTAIRENDILVVLGTLADIKELKKACG</sequence>
<protein>
    <submittedName>
        <fullName evidence="11">Potassium transporter KefB</fullName>
    </submittedName>
</protein>
<dbReference type="Pfam" id="PF02080">
    <property type="entry name" value="TrkA_C"/>
    <property type="match status" value="1"/>
</dbReference>
<evidence type="ECO:0000256" key="2">
    <source>
        <dbReference type="ARBA" id="ARBA00005551"/>
    </source>
</evidence>
<feature type="transmembrane region" description="Helical" evidence="8">
    <location>
        <begin position="358"/>
        <end position="377"/>
    </location>
</feature>
<dbReference type="InterPro" id="IPR038770">
    <property type="entry name" value="Na+/solute_symporter_sf"/>
</dbReference>
<name>A0A7V4WUD0_CALAY</name>
<evidence type="ECO:0000256" key="6">
    <source>
        <dbReference type="ARBA" id="ARBA00022989"/>
    </source>
</evidence>
<dbReference type="InterPro" id="IPR036291">
    <property type="entry name" value="NAD(P)-bd_dom_sf"/>
</dbReference>
<feature type="transmembrane region" description="Helical" evidence="8">
    <location>
        <begin position="86"/>
        <end position="106"/>
    </location>
</feature>